<gene>
    <name evidence="8" type="ORF">SAMN05216402_0779</name>
</gene>
<dbReference type="Gene3D" id="1.10.287.470">
    <property type="entry name" value="Helix hairpin bin"/>
    <property type="match status" value="1"/>
</dbReference>
<evidence type="ECO:0000256" key="1">
    <source>
        <dbReference type="ARBA" id="ARBA00004196"/>
    </source>
</evidence>
<comment type="caution">
    <text evidence="8">The sequence shown here is derived from an EMBL/GenBank/DDBJ whole genome shotgun (WGS) entry which is preliminary data.</text>
</comment>
<comment type="similarity">
    <text evidence="2">Belongs to the membrane fusion protein (MFP) (TC 8.A.1) family.</text>
</comment>
<keyword evidence="9" id="KW-1185">Reference proteome</keyword>
<evidence type="ECO:0000313" key="9">
    <source>
        <dbReference type="Proteomes" id="UP000183471"/>
    </source>
</evidence>
<dbReference type="RefSeq" id="WP_081346632.1">
    <property type="nucleotide sequence ID" value="NZ_FNKY01000001.1"/>
</dbReference>
<dbReference type="InterPro" id="IPR058626">
    <property type="entry name" value="MdtA-like_b-barrel"/>
</dbReference>
<dbReference type="Pfam" id="PF25967">
    <property type="entry name" value="RND-MFP_C"/>
    <property type="match status" value="1"/>
</dbReference>
<dbReference type="SUPFAM" id="SSF111369">
    <property type="entry name" value="HlyD-like secretion proteins"/>
    <property type="match status" value="1"/>
</dbReference>
<proteinExistence type="inferred from homology"/>
<dbReference type="Gene3D" id="2.40.50.100">
    <property type="match status" value="1"/>
</dbReference>
<dbReference type="Pfam" id="PF25944">
    <property type="entry name" value="Beta-barrel_RND"/>
    <property type="match status" value="1"/>
</dbReference>
<sequence>MNILPLERRTLHPCSPHGTSLLLAGMIFTLFTGCSKPPPPASPPSVEVTAVTVAPRDTPVEFEFVAQTQSSREVEIRARVEGFLEKRLYTEGELVKAGQKMFQMDRKPFEAALQSAKGQLAQQQARLSVAEATLARVRPLTEKNALSKKDLDDAVGNEQQAKAAVFAAQGEVQTAQLNLSYTTLSSPLTGLSSFTKKQEGSFLTPGEGGLLTYVAQLDPIWVNFSISENEMLKLRDEIAKGRLKFPPRSLFEVEVTLADGSVFPNLGRISFAEPSFSKETGTFLVRTELANSKGELRPGQFVRAHVKGAIRPNGILIPQRAVLQGAKGHYVWIIDKDGKAEKREVEAGDWQGDDWFISQGLNAGERIVVDGAIRVSPGATLKVVVTPATTGATIPADAVKSSPNETLSSSPEQEESQPKPPSSSEKPAE</sequence>
<evidence type="ECO:0000256" key="3">
    <source>
        <dbReference type="SAM" id="MobiDB-lite"/>
    </source>
</evidence>
<evidence type="ECO:0000313" key="8">
    <source>
        <dbReference type="EMBL" id="SDQ41892.1"/>
    </source>
</evidence>
<dbReference type="Proteomes" id="UP000183471">
    <property type="component" value="Unassembled WGS sequence"/>
</dbReference>
<evidence type="ECO:0000259" key="5">
    <source>
        <dbReference type="Pfam" id="PF25917"/>
    </source>
</evidence>
<feature type="domain" description="Multidrug resistance protein MdtA-like alpha-helical hairpin" evidence="4">
    <location>
        <begin position="113"/>
        <end position="182"/>
    </location>
</feature>
<accession>A0ABY0T853</accession>
<dbReference type="Pfam" id="PF25917">
    <property type="entry name" value="BSH_RND"/>
    <property type="match status" value="1"/>
</dbReference>
<dbReference type="InterPro" id="IPR058624">
    <property type="entry name" value="MdtA-like_HH"/>
</dbReference>
<dbReference type="InterPro" id="IPR058627">
    <property type="entry name" value="MdtA-like_C"/>
</dbReference>
<dbReference type="PANTHER" id="PTHR30158">
    <property type="entry name" value="ACRA/E-RELATED COMPONENT OF DRUG EFFLUX TRANSPORTER"/>
    <property type="match status" value="1"/>
</dbReference>
<dbReference type="Gene3D" id="2.40.30.170">
    <property type="match status" value="1"/>
</dbReference>
<organism evidence="8 9">
    <name type="scientific">Nitrosospira multiformis</name>
    <dbReference type="NCBI Taxonomy" id="1231"/>
    <lineage>
        <taxon>Bacteria</taxon>
        <taxon>Pseudomonadati</taxon>
        <taxon>Pseudomonadota</taxon>
        <taxon>Betaproteobacteria</taxon>
        <taxon>Nitrosomonadales</taxon>
        <taxon>Nitrosomonadaceae</taxon>
        <taxon>Nitrosospira</taxon>
    </lineage>
</organism>
<feature type="domain" description="Multidrug resistance protein MdtA-like C-terminal permuted SH3" evidence="7">
    <location>
        <begin position="313"/>
        <end position="372"/>
    </location>
</feature>
<reference evidence="8 9" key="1">
    <citation type="submission" date="2016-10" db="EMBL/GenBank/DDBJ databases">
        <authorList>
            <person name="Varghese N."/>
            <person name="Submissions S."/>
        </authorList>
    </citation>
    <scope>NUCLEOTIDE SEQUENCE [LARGE SCALE GENOMIC DNA]</scope>
    <source>
        <strain evidence="8 9">Nl1</strain>
    </source>
</reference>
<dbReference type="Gene3D" id="2.40.420.20">
    <property type="match status" value="1"/>
</dbReference>
<dbReference type="InterPro" id="IPR058625">
    <property type="entry name" value="MdtA-like_BSH"/>
</dbReference>
<evidence type="ECO:0000259" key="7">
    <source>
        <dbReference type="Pfam" id="PF25967"/>
    </source>
</evidence>
<feature type="region of interest" description="Disordered" evidence="3">
    <location>
        <begin position="392"/>
        <end position="429"/>
    </location>
</feature>
<evidence type="ECO:0000256" key="2">
    <source>
        <dbReference type="ARBA" id="ARBA00009477"/>
    </source>
</evidence>
<evidence type="ECO:0000259" key="6">
    <source>
        <dbReference type="Pfam" id="PF25944"/>
    </source>
</evidence>
<comment type="subcellular location">
    <subcellularLocation>
        <location evidence="1">Cell envelope</location>
    </subcellularLocation>
</comment>
<name>A0ABY0T853_9PROT</name>
<dbReference type="EMBL" id="FNKY01000001">
    <property type="protein sequence ID" value="SDQ41892.1"/>
    <property type="molecule type" value="Genomic_DNA"/>
</dbReference>
<feature type="domain" description="Multidrug resistance protein MdtA-like beta-barrel" evidence="6">
    <location>
        <begin position="219"/>
        <end position="307"/>
    </location>
</feature>
<dbReference type="Pfam" id="PF25876">
    <property type="entry name" value="HH_MFP_RND"/>
    <property type="match status" value="1"/>
</dbReference>
<dbReference type="InterPro" id="IPR006143">
    <property type="entry name" value="RND_pump_MFP"/>
</dbReference>
<evidence type="ECO:0000259" key="4">
    <source>
        <dbReference type="Pfam" id="PF25876"/>
    </source>
</evidence>
<protein>
    <submittedName>
        <fullName evidence="8">Membrane fusion protein, multidrug efflux system</fullName>
    </submittedName>
</protein>
<dbReference type="NCBIfam" id="TIGR01730">
    <property type="entry name" value="RND_mfp"/>
    <property type="match status" value="1"/>
</dbReference>
<feature type="domain" description="Multidrug resistance protein MdtA-like barrel-sandwich hybrid" evidence="5">
    <location>
        <begin position="72"/>
        <end position="206"/>
    </location>
</feature>